<gene>
    <name evidence="1" type="ORF">CA85_24250</name>
</gene>
<proteinExistence type="predicted"/>
<protein>
    <submittedName>
        <fullName evidence="1">Uncharacterized protein</fullName>
    </submittedName>
</protein>
<organism evidence="1 2">
    <name type="scientific">Allorhodopirellula solitaria</name>
    <dbReference type="NCBI Taxonomy" id="2527987"/>
    <lineage>
        <taxon>Bacteria</taxon>
        <taxon>Pseudomonadati</taxon>
        <taxon>Planctomycetota</taxon>
        <taxon>Planctomycetia</taxon>
        <taxon>Pirellulales</taxon>
        <taxon>Pirellulaceae</taxon>
        <taxon>Allorhodopirellula</taxon>
    </lineage>
</organism>
<reference evidence="1 2" key="1">
    <citation type="submission" date="2019-02" db="EMBL/GenBank/DDBJ databases">
        <title>Deep-cultivation of Planctomycetes and their phenomic and genomic characterization uncovers novel biology.</title>
        <authorList>
            <person name="Wiegand S."/>
            <person name="Jogler M."/>
            <person name="Boedeker C."/>
            <person name="Pinto D."/>
            <person name="Vollmers J."/>
            <person name="Rivas-Marin E."/>
            <person name="Kohn T."/>
            <person name="Peeters S.H."/>
            <person name="Heuer A."/>
            <person name="Rast P."/>
            <person name="Oberbeckmann S."/>
            <person name="Bunk B."/>
            <person name="Jeske O."/>
            <person name="Meyerdierks A."/>
            <person name="Storesund J.E."/>
            <person name="Kallscheuer N."/>
            <person name="Luecker S."/>
            <person name="Lage O.M."/>
            <person name="Pohl T."/>
            <person name="Merkel B.J."/>
            <person name="Hornburger P."/>
            <person name="Mueller R.-W."/>
            <person name="Bruemmer F."/>
            <person name="Labrenz M."/>
            <person name="Spormann A.M."/>
            <person name="Op Den Camp H."/>
            <person name="Overmann J."/>
            <person name="Amann R."/>
            <person name="Jetten M.S.M."/>
            <person name="Mascher T."/>
            <person name="Medema M.H."/>
            <person name="Devos D.P."/>
            <person name="Kaster A.-K."/>
            <person name="Ovreas L."/>
            <person name="Rohde M."/>
            <person name="Galperin M.Y."/>
            <person name="Jogler C."/>
        </authorList>
    </citation>
    <scope>NUCLEOTIDE SEQUENCE [LARGE SCALE GENOMIC DNA]</scope>
    <source>
        <strain evidence="1 2">CA85</strain>
    </source>
</reference>
<dbReference type="Proteomes" id="UP000318053">
    <property type="component" value="Unassembled WGS sequence"/>
</dbReference>
<dbReference type="RefSeq" id="WP_186774875.1">
    <property type="nucleotide sequence ID" value="NZ_SJPK01000004.1"/>
</dbReference>
<sequence>MRPPHRFNALENRSALKVGFFRLAGDEYEFERFRRRRRVTLVDQPAWNATAKGVLLNKLRWHTISPTDRQLTDARGIYLVSGDELERDYLNHWAERIGVVDLLESVLES</sequence>
<evidence type="ECO:0000313" key="2">
    <source>
        <dbReference type="Proteomes" id="UP000318053"/>
    </source>
</evidence>
<keyword evidence="2" id="KW-1185">Reference proteome</keyword>
<dbReference type="EMBL" id="SJPK01000004">
    <property type="protein sequence ID" value="TWT67572.1"/>
    <property type="molecule type" value="Genomic_DNA"/>
</dbReference>
<name>A0A5C5Y200_9BACT</name>
<comment type="caution">
    <text evidence="1">The sequence shown here is derived from an EMBL/GenBank/DDBJ whole genome shotgun (WGS) entry which is preliminary data.</text>
</comment>
<dbReference type="AlphaFoldDB" id="A0A5C5Y200"/>
<evidence type="ECO:0000313" key="1">
    <source>
        <dbReference type="EMBL" id="TWT67572.1"/>
    </source>
</evidence>
<accession>A0A5C5Y200</accession>